<dbReference type="PANTHER" id="PTHR23517:SF13">
    <property type="entry name" value="MAJOR FACILITATOR SUPERFAMILY MFS_1"/>
    <property type="match status" value="1"/>
</dbReference>
<proteinExistence type="predicted"/>
<keyword evidence="5 7" id="KW-1133">Transmembrane helix</keyword>
<comment type="subcellular location">
    <subcellularLocation>
        <location evidence="1">Cell membrane</location>
        <topology evidence="1">Multi-pass membrane protein</topology>
    </subcellularLocation>
</comment>
<evidence type="ECO:0000256" key="3">
    <source>
        <dbReference type="ARBA" id="ARBA00022475"/>
    </source>
</evidence>
<name>X0PV84_RHOWR</name>
<sequence>MPTLIPAADASPRGRRGFPFVLAATTAMMAGASAPSPFYPVIQAELGFTPVMTTTVFAVYAVALLAALLVAGSLSDHVGRRPLISVGFGLLALSVMLFSHADSAAGFITARILQGITSGLLLSTLAATVVDLEPRNRPGSAAAWNSVTAMTGLASGALIAGIVLDSVGDDASTAVFGVFAGLYLLMAVGIWYLPETAPRHHGVWASLRPSAYLPKEIRTTFLQGAPAVFAGWATGGLYLSLGPAIVATQFQRSSHLPQSLVVTLLAGAGALAGYLIRRRTPRTITLYGTTALAVGSACTLGALAHESLPLYYLAVMIAGTGFGTAFSGVLRSITPLTRPENRAEVLAAIFVVSYTAFGIPAVVAGLLVPHLGIATTTYLYGTVIVLLSTTAALLRRFGTNN</sequence>
<evidence type="ECO:0000313" key="10">
    <source>
        <dbReference type="Proteomes" id="UP000019491"/>
    </source>
</evidence>
<feature type="transmembrane region" description="Helical" evidence="7">
    <location>
        <begin position="373"/>
        <end position="394"/>
    </location>
</feature>
<feature type="transmembrane region" description="Helical" evidence="7">
    <location>
        <begin position="83"/>
        <end position="101"/>
    </location>
</feature>
<organism evidence="9 10">
    <name type="scientific">Rhodococcus wratislaviensis NBRC 100605</name>
    <dbReference type="NCBI Taxonomy" id="1219028"/>
    <lineage>
        <taxon>Bacteria</taxon>
        <taxon>Bacillati</taxon>
        <taxon>Actinomycetota</taxon>
        <taxon>Actinomycetes</taxon>
        <taxon>Mycobacteriales</taxon>
        <taxon>Nocardiaceae</taxon>
        <taxon>Rhodococcus</taxon>
    </lineage>
</organism>
<keyword evidence="3" id="KW-1003">Cell membrane</keyword>
<dbReference type="InterPro" id="IPR011701">
    <property type="entry name" value="MFS"/>
</dbReference>
<keyword evidence="4 7" id="KW-0812">Transmembrane</keyword>
<dbReference type="PROSITE" id="PS50850">
    <property type="entry name" value="MFS"/>
    <property type="match status" value="1"/>
</dbReference>
<evidence type="ECO:0000256" key="5">
    <source>
        <dbReference type="ARBA" id="ARBA00022989"/>
    </source>
</evidence>
<feature type="transmembrane region" description="Helical" evidence="7">
    <location>
        <begin position="107"/>
        <end position="130"/>
    </location>
</feature>
<evidence type="ECO:0000256" key="7">
    <source>
        <dbReference type="SAM" id="Phobius"/>
    </source>
</evidence>
<evidence type="ECO:0000259" key="8">
    <source>
        <dbReference type="PROSITE" id="PS50850"/>
    </source>
</evidence>
<dbReference type="InterPro" id="IPR036259">
    <property type="entry name" value="MFS_trans_sf"/>
</dbReference>
<dbReference type="GO" id="GO:0022857">
    <property type="term" value="F:transmembrane transporter activity"/>
    <property type="evidence" value="ECO:0007669"/>
    <property type="project" value="InterPro"/>
</dbReference>
<evidence type="ECO:0000313" key="9">
    <source>
        <dbReference type="EMBL" id="GAF47159.1"/>
    </source>
</evidence>
<dbReference type="GO" id="GO:0005886">
    <property type="term" value="C:plasma membrane"/>
    <property type="evidence" value="ECO:0007669"/>
    <property type="project" value="UniProtKB-SubCell"/>
</dbReference>
<reference evidence="9 10" key="1">
    <citation type="submission" date="2014-02" db="EMBL/GenBank/DDBJ databases">
        <title>Whole genome shotgun sequence of Rhodococcus wratislaviensis NBRC 100605.</title>
        <authorList>
            <person name="Hosoyama A."/>
            <person name="Tsuchikane K."/>
            <person name="Yoshida I."/>
            <person name="Ohji S."/>
            <person name="Ichikawa N."/>
            <person name="Yamazoe A."/>
            <person name="Fujita N."/>
        </authorList>
    </citation>
    <scope>NUCLEOTIDE SEQUENCE [LARGE SCALE GENOMIC DNA]</scope>
    <source>
        <strain evidence="9 10">NBRC 100605</strain>
    </source>
</reference>
<accession>X0PV84</accession>
<keyword evidence="10" id="KW-1185">Reference proteome</keyword>
<dbReference type="PANTHER" id="PTHR23517">
    <property type="entry name" value="RESISTANCE PROTEIN MDTM, PUTATIVE-RELATED-RELATED"/>
    <property type="match status" value="1"/>
</dbReference>
<feature type="transmembrane region" description="Helical" evidence="7">
    <location>
        <begin position="20"/>
        <end position="39"/>
    </location>
</feature>
<dbReference type="Gene3D" id="1.20.1250.20">
    <property type="entry name" value="MFS general substrate transporter like domains"/>
    <property type="match status" value="1"/>
</dbReference>
<evidence type="ECO:0000256" key="1">
    <source>
        <dbReference type="ARBA" id="ARBA00004651"/>
    </source>
</evidence>
<dbReference type="InterPro" id="IPR020846">
    <property type="entry name" value="MFS_dom"/>
</dbReference>
<feature type="transmembrane region" description="Helical" evidence="7">
    <location>
        <begin position="227"/>
        <end position="250"/>
    </location>
</feature>
<dbReference type="EMBL" id="BAWF01000038">
    <property type="protein sequence ID" value="GAF47159.1"/>
    <property type="molecule type" value="Genomic_DNA"/>
</dbReference>
<dbReference type="RefSeq" id="WP_052033379.1">
    <property type="nucleotide sequence ID" value="NZ_BAWF01000038.1"/>
</dbReference>
<gene>
    <name evidence="9" type="ORF">RW1_038_00800</name>
</gene>
<dbReference type="Proteomes" id="UP000019491">
    <property type="component" value="Unassembled WGS sequence"/>
</dbReference>
<feature type="transmembrane region" description="Helical" evidence="7">
    <location>
        <begin position="345"/>
        <end position="367"/>
    </location>
</feature>
<protein>
    <submittedName>
        <fullName evidence="9">Putative major facilitator superfamily transporter</fullName>
    </submittedName>
</protein>
<feature type="transmembrane region" description="Helical" evidence="7">
    <location>
        <begin position="284"/>
        <end position="304"/>
    </location>
</feature>
<keyword evidence="2" id="KW-0813">Transport</keyword>
<feature type="transmembrane region" description="Helical" evidence="7">
    <location>
        <begin position="51"/>
        <end position="71"/>
    </location>
</feature>
<evidence type="ECO:0000256" key="2">
    <source>
        <dbReference type="ARBA" id="ARBA00022448"/>
    </source>
</evidence>
<feature type="transmembrane region" description="Helical" evidence="7">
    <location>
        <begin position="310"/>
        <end position="333"/>
    </location>
</feature>
<dbReference type="InterPro" id="IPR050171">
    <property type="entry name" value="MFS_Transporters"/>
</dbReference>
<feature type="transmembrane region" description="Helical" evidence="7">
    <location>
        <begin position="256"/>
        <end position="277"/>
    </location>
</feature>
<evidence type="ECO:0000256" key="4">
    <source>
        <dbReference type="ARBA" id="ARBA00022692"/>
    </source>
</evidence>
<evidence type="ECO:0000256" key="6">
    <source>
        <dbReference type="ARBA" id="ARBA00023136"/>
    </source>
</evidence>
<keyword evidence="6 7" id="KW-0472">Membrane</keyword>
<feature type="transmembrane region" description="Helical" evidence="7">
    <location>
        <begin position="174"/>
        <end position="193"/>
    </location>
</feature>
<feature type="transmembrane region" description="Helical" evidence="7">
    <location>
        <begin position="142"/>
        <end position="162"/>
    </location>
</feature>
<feature type="domain" description="Major facilitator superfamily (MFS) profile" evidence="8">
    <location>
        <begin position="1"/>
        <end position="400"/>
    </location>
</feature>
<dbReference type="AlphaFoldDB" id="X0PV84"/>
<dbReference type="SUPFAM" id="SSF103473">
    <property type="entry name" value="MFS general substrate transporter"/>
    <property type="match status" value="1"/>
</dbReference>
<comment type="caution">
    <text evidence="9">The sequence shown here is derived from an EMBL/GenBank/DDBJ whole genome shotgun (WGS) entry which is preliminary data.</text>
</comment>
<dbReference type="Pfam" id="PF07690">
    <property type="entry name" value="MFS_1"/>
    <property type="match status" value="1"/>
</dbReference>